<dbReference type="GO" id="GO:0004198">
    <property type="term" value="F:calcium-dependent cysteine-type endopeptidase activity"/>
    <property type="evidence" value="ECO:0007669"/>
    <property type="project" value="InterPro"/>
</dbReference>
<dbReference type="VEuPathDB" id="FungiDB:GLRG_09937"/>
<feature type="compositionally biased region" description="Basic and acidic residues" evidence="4">
    <location>
        <begin position="807"/>
        <end position="833"/>
    </location>
</feature>
<reference evidence="7" key="1">
    <citation type="journal article" date="2012" name="Nat. Genet.">
        <title>Lifestyle transitions in plant pathogenic Colletotrichum fungi deciphered by genome and transcriptome analyses.</title>
        <authorList>
            <person name="O'Connell R.J."/>
            <person name="Thon M.R."/>
            <person name="Hacquard S."/>
            <person name="Amyotte S.G."/>
            <person name="Kleemann J."/>
            <person name="Torres M.F."/>
            <person name="Damm U."/>
            <person name="Buiate E.A."/>
            <person name="Epstein L."/>
            <person name="Alkan N."/>
            <person name="Altmueller J."/>
            <person name="Alvarado-Balderrama L."/>
            <person name="Bauser C.A."/>
            <person name="Becker C."/>
            <person name="Birren B.W."/>
            <person name="Chen Z."/>
            <person name="Choi J."/>
            <person name="Crouch J.A."/>
            <person name="Duvick J.P."/>
            <person name="Farman M.A."/>
            <person name="Gan P."/>
            <person name="Heiman D."/>
            <person name="Henrissat B."/>
            <person name="Howard R.J."/>
            <person name="Kabbage M."/>
            <person name="Koch C."/>
            <person name="Kracher B."/>
            <person name="Kubo Y."/>
            <person name="Law A.D."/>
            <person name="Lebrun M.-H."/>
            <person name="Lee Y.-H."/>
            <person name="Miyara I."/>
            <person name="Moore N."/>
            <person name="Neumann U."/>
            <person name="Nordstroem K."/>
            <person name="Panaccione D.G."/>
            <person name="Panstruga R."/>
            <person name="Place M."/>
            <person name="Proctor R.H."/>
            <person name="Prusky D."/>
            <person name="Rech G."/>
            <person name="Reinhardt R."/>
            <person name="Rollins J.A."/>
            <person name="Rounsley S."/>
            <person name="Schardl C.L."/>
            <person name="Schwartz D.C."/>
            <person name="Shenoy N."/>
            <person name="Shirasu K."/>
            <person name="Sikhakolli U.R."/>
            <person name="Stueber K."/>
            <person name="Sukno S.A."/>
            <person name="Sweigard J.A."/>
            <person name="Takano Y."/>
            <person name="Takahara H."/>
            <person name="Trail F."/>
            <person name="van der Does H.C."/>
            <person name="Voll L.M."/>
            <person name="Will I."/>
            <person name="Young S."/>
            <person name="Zeng Q."/>
            <person name="Zhang J."/>
            <person name="Zhou S."/>
            <person name="Dickman M.B."/>
            <person name="Schulze-Lefert P."/>
            <person name="Ver Loren van Themaat E."/>
            <person name="Ma L.-J."/>
            <person name="Vaillancourt L.J."/>
        </authorList>
    </citation>
    <scope>NUCLEOTIDE SEQUENCE [LARGE SCALE GENOMIC DNA]</scope>
    <source>
        <strain evidence="7">M1.001 / M2 / FGSC 10212</strain>
    </source>
</reference>
<dbReference type="InterPro" id="IPR038765">
    <property type="entry name" value="Papain-like_cys_pep_sf"/>
</dbReference>
<feature type="region of interest" description="Disordered" evidence="4">
    <location>
        <begin position="734"/>
        <end position="890"/>
    </location>
</feature>
<feature type="active site" evidence="2 3">
    <location>
        <position position="253"/>
    </location>
</feature>
<dbReference type="RefSeq" id="XP_008098813.1">
    <property type="nucleotide sequence ID" value="XM_008100622.1"/>
</dbReference>
<feature type="compositionally biased region" description="Pro residues" evidence="4">
    <location>
        <begin position="1"/>
        <end position="11"/>
    </location>
</feature>
<dbReference type="InterPro" id="IPR000169">
    <property type="entry name" value="Pept_cys_AS"/>
</dbReference>
<dbReference type="eggNOG" id="KOG0045">
    <property type="taxonomic scope" value="Eukaryota"/>
</dbReference>
<dbReference type="OrthoDB" id="424753at2759"/>
<evidence type="ECO:0000256" key="2">
    <source>
        <dbReference type="PIRSR" id="PIRSR622684-1"/>
    </source>
</evidence>
<keyword evidence="3 6" id="KW-0645">Protease</keyword>
<dbReference type="SMART" id="SM00230">
    <property type="entry name" value="CysPc"/>
    <property type="match status" value="1"/>
</dbReference>
<evidence type="ECO:0000259" key="5">
    <source>
        <dbReference type="PROSITE" id="PS50203"/>
    </source>
</evidence>
<sequence>MATYGDPPPAVVPAVPSGKRSKKAPQEILSDFWNKFHSKHPGKVTSIFPRSLYASLLPDFQPRGASSNRNAQESYESAARECREKVKRIVRECDRTNEKFTDADFDIERDPYNNCLNGLVRDFDFGPGGGGGGAADDGPNVSSWDVKNSFDTLAAAQVLGPNSTIPIDPAVVSRFLGSSDDSWNPFASARSGSGARAGLRSGPVKAPKRQGVRGGEYYSPGSIHRLDWIFESPQFTVNGYSSSDIKQGANGDCWWLAAVATIAHRKDLMQKVCVARDEECGVYGFVFQRDGEWISTVIDDNLYLKESDFDYYGDVYDASGKKARLHRKRNQTGSDALYFARCEDQNETWLPLLEKAYAKVHGDYEAISGGWPGEAVEDMTGGVTSTIATNRVLRKDRLWKELVNTDGEFVFALAAMGTGWDWQKSGLALGHAYSILQSREEVDEDGKKVRLVQIRNPWGERSDGGVGEWNGPWSDGSKEWTPYWLKRLNHTFGDDGVFWMSYEDMLSTFMYIHRTRLFDEKWTVVQQWTSANISWVTGYLQTKFVIEVKKSGMIVIVLTQLDDRYFHGFEGQYWFELHFVLQKAIPEAAGDKSKEGENTKNAPEPEQICRVRPVHKWENRSVSCEVDLEPGVYEVLPKVAASRHYNGDAAKPVEEVVKEYAERNPQKLRQVGLQYDIAHSKGGVRDEDGLIEKKKLEAKQKKESKKAKKKKKQKKALGVAAKALEESAKVVAELANEGNKTEESKSAVKTETKKEAGQEKEKEKDGDWTEVKESDKDSTGSSQKSVPTDDKPAGLTGSKPSDGPVPEPKKEDEKKAEEKTEEKQDEGREDAPAVKEAGTAEASVVPSPATTEEEVPVEAPVEEEEDSESDSDSDTESIVEDDGEELTGAPWNAVCVLGLRVYSQDSDVAIKLVKPSDEEEAASLTVDGEAAGATA</sequence>
<feature type="compositionally biased region" description="Basic and acidic residues" evidence="4">
    <location>
        <begin position="739"/>
        <end position="778"/>
    </location>
</feature>
<feature type="domain" description="Calpain catalytic" evidence="5">
    <location>
        <begin position="225"/>
        <end position="518"/>
    </location>
</feature>
<dbReference type="STRING" id="645133.E3QVA5"/>
<keyword evidence="3" id="KW-0378">Hydrolase</keyword>
<keyword evidence="7" id="KW-1185">Reference proteome</keyword>
<dbReference type="AlphaFoldDB" id="E3QVA5"/>
<dbReference type="PANTHER" id="PTHR10183">
    <property type="entry name" value="CALPAIN"/>
    <property type="match status" value="1"/>
</dbReference>
<comment type="similarity">
    <text evidence="1">Belongs to the peptidase C2 family.</text>
</comment>
<dbReference type="PROSITE" id="PS00139">
    <property type="entry name" value="THIOL_PROTEASE_CYS"/>
    <property type="match status" value="1"/>
</dbReference>
<feature type="region of interest" description="Disordered" evidence="4">
    <location>
        <begin position="695"/>
        <end position="720"/>
    </location>
</feature>
<evidence type="ECO:0000313" key="7">
    <source>
        <dbReference type="Proteomes" id="UP000008782"/>
    </source>
</evidence>
<feature type="region of interest" description="Disordered" evidence="4">
    <location>
        <begin position="187"/>
        <end position="212"/>
    </location>
</feature>
<dbReference type="InterPro" id="IPR001300">
    <property type="entry name" value="Peptidase_C2_calpain_cat"/>
</dbReference>
<gene>
    <name evidence="6" type="ORF">GLRG_09937</name>
</gene>
<dbReference type="PROSITE" id="PS50203">
    <property type="entry name" value="CALPAIN_CAT"/>
    <property type="match status" value="1"/>
</dbReference>
<evidence type="ECO:0000256" key="1">
    <source>
        <dbReference type="ARBA" id="ARBA00007623"/>
    </source>
</evidence>
<dbReference type="InterPro" id="IPR022684">
    <property type="entry name" value="Calpain_cysteine_protease"/>
</dbReference>
<dbReference type="CDD" id="cd00044">
    <property type="entry name" value="CysPc"/>
    <property type="match status" value="1"/>
</dbReference>
<dbReference type="GeneID" id="24415302"/>
<dbReference type="Gene3D" id="3.90.70.10">
    <property type="entry name" value="Cysteine proteinases"/>
    <property type="match status" value="1"/>
</dbReference>
<evidence type="ECO:0000313" key="6">
    <source>
        <dbReference type="EMBL" id="EFQ34793.1"/>
    </source>
</evidence>
<name>E3QVA5_COLGM</name>
<organism evidence="7">
    <name type="scientific">Colletotrichum graminicola (strain M1.001 / M2 / FGSC 10212)</name>
    <name type="common">Maize anthracnose fungus</name>
    <name type="synonym">Glomerella graminicola</name>
    <dbReference type="NCBI Taxonomy" id="645133"/>
    <lineage>
        <taxon>Eukaryota</taxon>
        <taxon>Fungi</taxon>
        <taxon>Dikarya</taxon>
        <taxon>Ascomycota</taxon>
        <taxon>Pezizomycotina</taxon>
        <taxon>Sordariomycetes</taxon>
        <taxon>Hypocreomycetidae</taxon>
        <taxon>Glomerellales</taxon>
        <taxon>Glomerellaceae</taxon>
        <taxon>Colletotrichum</taxon>
        <taxon>Colletotrichum graminicola species complex</taxon>
    </lineage>
</organism>
<feature type="active site" evidence="2 3">
    <location>
        <position position="431"/>
    </location>
</feature>
<keyword evidence="3" id="KW-0788">Thiol protease</keyword>
<evidence type="ECO:0000256" key="3">
    <source>
        <dbReference type="PROSITE-ProRule" id="PRU00239"/>
    </source>
</evidence>
<feature type="compositionally biased region" description="Basic residues" evidence="4">
    <location>
        <begin position="702"/>
        <end position="715"/>
    </location>
</feature>
<evidence type="ECO:0000256" key="4">
    <source>
        <dbReference type="SAM" id="MobiDB-lite"/>
    </source>
</evidence>
<proteinExistence type="inferred from homology"/>
<feature type="active site" evidence="2 3">
    <location>
        <position position="456"/>
    </location>
</feature>
<dbReference type="PANTHER" id="PTHR10183:SF425">
    <property type="entry name" value="CALPAIN-5"/>
    <property type="match status" value="1"/>
</dbReference>
<feature type="compositionally biased region" description="Low complexity" evidence="4">
    <location>
        <begin position="187"/>
        <end position="202"/>
    </location>
</feature>
<feature type="region of interest" description="Disordered" evidence="4">
    <location>
        <begin position="915"/>
        <end position="935"/>
    </location>
</feature>
<dbReference type="GO" id="GO:0006508">
    <property type="term" value="P:proteolysis"/>
    <property type="evidence" value="ECO:0007669"/>
    <property type="project" value="UniProtKB-KW"/>
</dbReference>
<dbReference type="SUPFAM" id="SSF54001">
    <property type="entry name" value="Cysteine proteinases"/>
    <property type="match status" value="1"/>
</dbReference>
<protein>
    <submittedName>
        <fullName evidence="6">Calpain family cysteine protease</fullName>
    </submittedName>
</protein>
<feature type="compositionally biased region" description="Acidic residues" evidence="4">
    <location>
        <begin position="851"/>
        <end position="885"/>
    </location>
</feature>
<dbReference type="Pfam" id="PF00648">
    <property type="entry name" value="Peptidase_C2"/>
    <property type="match status" value="1"/>
</dbReference>
<dbReference type="HOGENOM" id="CLU_006072_1_1_1"/>
<dbReference type="Proteomes" id="UP000008782">
    <property type="component" value="Unassembled WGS sequence"/>
</dbReference>
<accession>E3QVA5</accession>
<dbReference type="EMBL" id="GG697384">
    <property type="protein sequence ID" value="EFQ34793.1"/>
    <property type="molecule type" value="Genomic_DNA"/>
</dbReference>
<feature type="region of interest" description="Disordered" evidence="4">
    <location>
        <begin position="1"/>
        <end position="23"/>
    </location>
</feature>